<name>A0A2T1ENW3_9CYAN</name>
<comment type="caution">
    <text evidence="2">The sequence shown here is derived from an EMBL/GenBank/DDBJ whole genome shotgun (WGS) entry which is preliminary data.</text>
</comment>
<evidence type="ECO:0000313" key="2">
    <source>
        <dbReference type="EMBL" id="PSB34393.1"/>
    </source>
</evidence>
<dbReference type="PANTHER" id="PTHR34107:SF1">
    <property type="entry name" value="SLL0198 PROTEIN"/>
    <property type="match status" value="1"/>
</dbReference>
<sequence>MVTTPTISTAIEEEDFDASALPLDRYDEVPEGMEEVDGELVEKTGMTIEHGTTQTNLASEWKYYVRSSNQGGKAMTEVVCQTEKQKRRPDVAYLSAELIEQFGQPSVFPQSFPLIGEVASPKDSAEELFAKAREYLASGCQEVWLLFPENAIVIIITSEKSLIFTEAETVNTQTVLQGFSIPVAELFA</sequence>
<dbReference type="AlphaFoldDB" id="A0A2T1ENW3"/>
<protein>
    <recommendedName>
        <fullName evidence="1">Putative restriction endonuclease domain-containing protein</fullName>
    </recommendedName>
</protein>
<dbReference type="Gene3D" id="3.90.1570.10">
    <property type="entry name" value="tt1808, chain A"/>
    <property type="match status" value="1"/>
</dbReference>
<keyword evidence="3" id="KW-1185">Reference proteome</keyword>
<dbReference type="Proteomes" id="UP000239576">
    <property type="component" value="Unassembled WGS sequence"/>
</dbReference>
<dbReference type="RefSeq" id="WP_106254767.1">
    <property type="nucleotide sequence ID" value="NZ_CAWNSW010000073.1"/>
</dbReference>
<dbReference type="InterPro" id="IPR012296">
    <property type="entry name" value="Nuclease_put_TT1808"/>
</dbReference>
<accession>A0A2T1ENW3</accession>
<reference evidence="3" key="1">
    <citation type="submission" date="2018-02" db="EMBL/GenBank/DDBJ databases">
        <authorList>
            <person name="Moore K."/>
            <person name="Momper L."/>
        </authorList>
    </citation>
    <scope>NUCLEOTIDE SEQUENCE [LARGE SCALE GENOMIC DNA]</scope>
    <source>
        <strain evidence="3">ULC18</strain>
    </source>
</reference>
<dbReference type="Pfam" id="PF05685">
    <property type="entry name" value="Uma2"/>
    <property type="match status" value="1"/>
</dbReference>
<dbReference type="CDD" id="cd06260">
    <property type="entry name" value="DUF820-like"/>
    <property type="match status" value="1"/>
</dbReference>
<dbReference type="InterPro" id="IPR011335">
    <property type="entry name" value="Restrct_endonuc-II-like"/>
</dbReference>
<feature type="domain" description="Putative restriction endonuclease" evidence="1">
    <location>
        <begin position="31"/>
        <end position="184"/>
    </location>
</feature>
<dbReference type="InterPro" id="IPR008538">
    <property type="entry name" value="Uma2"/>
</dbReference>
<organism evidence="2 3">
    <name type="scientific">Stenomitos frigidus ULC18</name>
    <dbReference type="NCBI Taxonomy" id="2107698"/>
    <lineage>
        <taxon>Bacteria</taxon>
        <taxon>Bacillati</taxon>
        <taxon>Cyanobacteriota</taxon>
        <taxon>Cyanophyceae</taxon>
        <taxon>Leptolyngbyales</taxon>
        <taxon>Leptolyngbyaceae</taxon>
        <taxon>Stenomitos</taxon>
    </lineage>
</organism>
<dbReference type="EMBL" id="PVWK01000014">
    <property type="protein sequence ID" value="PSB34393.1"/>
    <property type="molecule type" value="Genomic_DNA"/>
</dbReference>
<dbReference type="OrthoDB" id="530973at2"/>
<dbReference type="PANTHER" id="PTHR34107">
    <property type="entry name" value="SLL0198 PROTEIN-RELATED"/>
    <property type="match status" value="1"/>
</dbReference>
<evidence type="ECO:0000259" key="1">
    <source>
        <dbReference type="Pfam" id="PF05685"/>
    </source>
</evidence>
<evidence type="ECO:0000313" key="3">
    <source>
        <dbReference type="Proteomes" id="UP000239576"/>
    </source>
</evidence>
<dbReference type="SUPFAM" id="SSF52980">
    <property type="entry name" value="Restriction endonuclease-like"/>
    <property type="match status" value="1"/>
</dbReference>
<proteinExistence type="predicted"/>
<gene>
    <name evidence="2" type="ORF">C7B82_02695</name>
</gene>
<reference evidence="2 3" key="2">
    <citation type="submission" date="2018-03" db="EMBL/GenBank/DDBJ databases">
        <title>The ancient ancestry and fast evolution of plastids.</title>
        <authorList>
            <person name="Moore K.R."/>
            <person name="Magnabosco C."/>
            <person name="Momper L."/>
            <person name="Gold D.A."/>
            <person name="Bosak T."/>
            <person name="Fournier G.P."/>
        </authorList>
    </citation>
    <scope>NUCLEOTIDE SEQUENCE [LARGE SCALE GENOMIC DNA]</scope>
    <source>
        <strain evidence="2 3">ULC18</strain>
    </source>
</reference>